<feature type="transmembrane region" description="Helical" evidence="1">
    <location>
        <begin position="23"/>
        <end position="47"/>
    </location>
</feature>
<evidence type="ECO:0000313" key="3">
    <source>
        <dbReference type="RefSeq" id="XP_020841681.1"/>
    </source>
</evidence>
<dbReference type="KEGG" id="pcw:110208154"/>
<evidence type="ECO:0000256" key="1">
    <source>
        <dbReference type="SAM" id="Phobius"/>
    </source>
</evidence>
<organism evidence="2 3">
    <name type="scientific">Phascolarctos cinereus</name>
    <name type="common">Koala</name>
    <dbReference type="NCBI Taxonomy" id="38626"/>
    <lineage>
        <taxon>Eukaryota</taxon>
        <taxon>Metazoa</taxon>
        <taxon>Chordata</taxon>
        <taxon>Craniata</taxon>
        <taxon>Vertebrata</taxon>
        <taxon>Euteleostomi</taxon>
        <taxon>Mammalia</taxon>
        <taxon>Metatheria</taxon>
        <taxon>Diprotodontia</taxon>
        <taxon>Phascolarctidae</taxon>
        <taxon>Phascolarctos</taxon>
    </lineage>
</organism>
<keyword evidence="1" id="KW-1133">Transmembrane helix</keyword>
<keyword evidence="3" id="KW-0689">Ribosomal protein</keyword>
<dbReference type="Proteomes" id="UP000515140">
    <property type="component" value="Unplaced"/>
</dbReference>
<evidence type="ECO:0000313" key="2">
    <source>
        <dbReference type="Proteomes" id="UP000515140"/>
    </source>
</evidence>
<protein>
    <submittedName>
        <fullName evidence="3">60S ribosomal protein L35a isoform X1</fullName>
    </submittedName>
</protein>
<accession>A0A6P5KAS1</accession>
<reference evidence="3" key="1">
    <citation type="submission" date="2025-08" db="UniProtKB">
        <authorList>
            <consortium name="RefSeq"/>
        </authorList>
    </citation>
    <scope>IDENTIFICATION</scope>
    <source>
        <tissue evidence="3">Spleen</tissue>
    </source>
</reference>
<keyword evidence="1" id="KW-0812">Transmembrane</keyword>
<keyword evidence="2" id="KW-1185">Reference proteome</keyword>
<name>A0A6P5KAS1_PHACI</name>
<dbReference type="InParanoid" id="A0A6P5KAS1"/>
<dbReference type="GO" id="GO:0005840">
    <property type="term" value="C:ribosome"/>
    <property type="evidence" value="ECO:0007669"/>
    <property type="project" value="UniProtKB-KW"/>
</dbReference>
<keyword evidence="1" id="KW-0472">Membrane</keyword>
<dbReference type="RefSeq" id="XP_020841681.1">
    <property type="nucleotide sequence ID" value="XM_020986022.1"/>
</dbReference>
<gene>
    <name evidence="3" type="primary">RPL35A</name>
</gene>
<keyword evidence="3" id="KW-0687">Ribonucleoprotein</keyword>
<sequence>MPPLHAKQCTLYKEKWQDFNGTFVVMFLEVICFFLEGMILDFGCFFFPQWFSRLFRRAPEMGGGAEECMSHKAARQVLHFLFPPSWSRGGHDRPSFHFERRLLSSFEVLPFLSEDCSFPHTTQQACWKQDF</sequence>
<dbReference type="AlphaFoldDB" id="A0A6P5KAS1"/>
<proteinExistence type="predicted"/>
<dbReference type="GeneID" id="110208154"/>
<dbReference type="CTD" id="6165"/>